<dbReference type="Gene3D" id="3.10.10.10">
    <property type="entry name" value="HIV Type 1 Reverse Transcriptase, subunit A, domain 1"/>
    <property type="match status" value="1"/>
</dbReference>
<dbReference type="InterPro" id="IPR053134">
    <property type="entry name" value="RNA-dir_DNA_polymerase"/>
</dbReference>
<dbReference type="AlphaFoldDB" id="A0AAW2NRL4"/>
<gene>
    <name evidence="2" type="ORF">Scaly_1663200</name>
</gene>
<comment type="caution">
    <text evidence="2">The sequence shown here is derived from an EMBL/GenBank/DDBJ whole genome shotgun (WGS) entry which is preliminary data.</text>
</comment>
<dbReference type="CDD" id="cd01647">
    <property type="entry name" value="RT_LTR"/>
    <property type="match status" value="1"/>
</dbReference>
<reference evidence="2" key="2">
    <citation type="journal article" date="2024" name="Plant">
        <title>Genomic evolution and insights into agronomic trait innovations of Sesamum species.</title>
        <authorList>
            <person name="Miao H."/>
            <person name="Wang L."/>
            <person name="Qu L."/>
            <person name="Liu H."/>
            <person name="Sun Y."/>
            <person name="Le M."/>
            <person name="Wang Q."/>
            <person name="Wei S."/>
            <person name="Zheng Y."/>
            <person name="Lin W."/>
            <person name="Duan Y."/>
            <person name="Cao H."/>
            <person name="Xiong S."/>
            <person name="Wang X."/>
            <person name="Wei L."/>
            <person name="Li C."/>
            <person name="Ma Q."/>
            <person name="Ju M."/>
            <person name="Zhao R."/>
            <person name="Li G."/>
            <person name="Mu C."/>
            <person name="Tian Q."/>
            <person name="Mei H."/>
            <person name="Zhang T."/>
            <person name="Gao T."/>
            <person name="Zhang H."/>
        </authorList>
    </citation>
    <scope>NUCLEOTIDE SEQUENCE</scope>
    <source>
        <strain evidence="2">KEN8</strain>
    </source>
</reference>
<dbReference type="SUPFAM" id="SSF56672">
    <property type="entry name" value="DNA/RNA polymerases"/>
    <property type="match status" value="1"/>
</dbReference>
<accession>A0AAW2NRL4</accession>
<dbReference type="InterPro" id="IPR043128">
    <property type="entry name" value="Rev_trsase/Diguanyl_cyclase"/>
</dbReference>
<name>A0AAW2NRL4_9LAMI</name>
<feature type="domain" description="Reverse transcriptase" evidence="1">
    <location>
        <begin position="5"/>
        <end position="127"/>
    </location>
</feature>
<organism evidence="2">
    <name type="scientific">Sesamum calycinum</name>
    <dbReference type="NCBI Taxonomy" id="2727403"/>
    <lineage>
        <taxon>Eukaryota</taxon>
        <taxon>Viridiplantae</taxon>
        <taxon>Streptophyta</taxon>
        <taxon>Embryophyta</taxon>
        <taxon>Tracheophyta</taxon>
        <taxon>Spermatophyta</taxon>
        <taxon>Magnoliopsida</taxon>
        <taxon>eudicotyledons</taxon>
        <taxon>Gunneridae</taxon>
        <taxon>Pentapetalae</taxon>
        <taxon>asterids</taxon>
        <taxon>lamiids</taxon>
        <taxon>Lamiales</taxon>
        <taxon>Pedaliaceae</taxon>
        <taxon>Sesamum</taxon>
    </lineage>
</organism>
<dbReference type="EMBL" id="JACGWM010000010">
    <property type="protein sequence ID" value="KAL0346472.1"/>
    <property type="molecule type" value="Genomic_DNA"/>
</dbReference>
<dbReference type="Gene3D" id="3.30.70.270">
    <property type="match status" value="1"/>
</dbReference>
<protein>
    <submittedName>
        <fullName evidence="2">Retrovirus-related Pol polyprotein from transposon.6</fullName>
    </submittedName>
</protein>
<dbReference type="Pfam" id="PF00078">
    <property type="entry name" value="RVT_1"/>
    <property type="match status" value="1"/>
</dbReference>
<reference evidence="2" key="1">
    <citation type="submission" date="2020-06" db="EMBL/GenBank/DDBJ databases">
        <authorList>
            <person name="Li T."/>
            <person name="Hu X."/>
            <person name="Zhang T."/>
            <person name="Song X."/>
            <person name="Zhang H."/>
            <person name="Dai N."/>
            <person name="Sheng W."/>
            <person name="Hou X."/>
            <person name="Wei L."/>
        </authorList>
    </citation>
    <scope>NUCLEOTIDE SEQUENCE</scope>
    <source>
        <strain evidence="2">KEN8</strain>
        <tissue evidence="2">Leaf</tissue>
    </source>
</reference>
<evidence type="ECO:0000313" key="2">
    <source>
        <dbReference type="EMBL" id="KAL0346472.1"/>
    </source>
</evidence>
<dbReference type="PANTHER" id="PTHR24559">
    <property type="entry name" value="TRANSPOSON TY3-I GAG-POL POLYPROTEIN"/>
    <property type="match status" value="1"/>
</dbReference>
<dbReference type="InterPro" id="IPR043502">
    <property type="entry name" value="DNA/RNA_pol_sf"/>
</dbReference>
<evidence type="ECO:0000259" key="1">
    <source>
        <dbReference type="Pfam" id="PF00078"/>
    </source>
</evidence>
<dbReference type="PANTHER" id="PTHR24559:SF439">
    <property type="entry name" value="RETROTRANSPOSON, UNCLASSIFIED-LIKE PROTEIN"/>
    <property type="match status" value="1"/>
</dbReference>
<sequence length="158" mass="18250">MVYATTGHEALSFMDGSLGYNQIRLSPKDEECTAFCTPKWIYCYKVMPFGLKNAGATYQHAMQNIFDDMLHKKLECYVHDLVVKTKKREEHLADLQIVFNRLREYNLKINSLKCAFDVTSGKFLSFIVCHRGIELDPTKVDAIQKMPPPRNLNELRSL</sequence>
<dbReference type="InterPro" id="IPR000477">
    <property type="entry name" value="RT_dom"/>
</dbReference>
<proteinExistence type="predicted"/>